<sequence>MYSMKPIIFQNCEISLPKCMYRIRDLNESKTQPIENENDINIRGQVIKLIKVPSGKMAELEQRQDQLLKKLDILYDRIKSISSICTPNPVKCKSKIQSIPVPEEIVLKVNPDNLPWYLFVFMKDSTIKVNISWHIHSSVTSEKVKKIQAFLKNIQNNSFKSKINLRLIFSSASMDSELKLSSLSVPIVGSVNILRYLSLIYPNTLPYDTNNHLMDGLLDLCYILEKTPEKNKDVIIQKLLVHCKDWIYNNAFSIVDVALYNVVKQLRSKPKSVPSSWFERCQKICS</sequence>
<gene>
    <name evidence="5" type="ORF">CHILSU_LOCUS9892</name>
</gene>
<organism evidence="5 6">
    <name type="scientific">Chilo suppressalis</name>
    <name type="common">Asiatic rice borer moth</name>
    <dbReference type="NCBI Taxonomy" id="168631"/>
    <lineage>
        <taxon>Eukaryota</taxon>
        <taxon>Metazoa</taxon>
        <taxon>Ecdysozoa</taxon>
        <taxon>Arthropoda</taxon>
        <taxon>Hexapoda</taxon>
        <taxon>Insecta</taxon>
        <taxon>Pterygota</taxon>
        <taxon>Neoptera</taxon>
        <taxon>Endopterygota</taxon>
        <taxon>Lepidoptera</taxon>
        <taxon>Glossata</taxon>
        <taxon>Ditrysia</taxon>
        <taxon>Pyraloidea</taxon>
        <taxon>Crambidae</taxon>
        <taxon>Crambinae</taxon>
        <taxon>Chilo</taxon>
    </lineage>
</organism>
<dbReference type="InterPro" id="IPR041503">
    <property type="entry name" value="AIMP2_thioredoxin"/>
</dbReference>
<accession>A0ABN8B9V4</accession>
<feature type="domain" description="AIMP2 thioredoxin-like" evidence="4">
    <location>
        <begin position="102"/>
        <end position="187"/>
    </location>
</feature>
<dbReference type="PANTHER" id="PTHR13438">
    <property type="entry name" value="AMINOACYL TRNA SYNTHASE COMPLEX-INTERACTING MULTIFUNCTIONAL PROTEIN"/>
    <property type="match status" value="1"/>
</dbReference>
<reference evidence="5" key="1">
    <citation type="submission" date="2021-12" db="EMBL/GenBank/DDBJ databases">
        <authorList>
            <person name="King R."/>
        </authorList>
    </citation>
    <scope>NUCLEOTIDE SEQUENCE</scope>
</reference>
<dbReference type="InterPro" id="IPR042360">
    <property type="entry name" value="AIMP2"/>
</dbReference>
<keyword evidence="3" id="KW-0648">Protein biosynthesis</keyword>
<evidence type="ECO:0000256" key="2">
    <source>
        <dbReference type="ARBA" id="ARBA00022490"/>
    </source>
</evidence>
<dbReference type="EMBL" id="OU963899">
    <property type="protein sequence ID" value="CAH0406515.1"/>
    <property type="molecule type" value="Genomic_DNA"/>
</dbReference>
<name>A0ABN8B9V4_CHISP</name>
<dbReference type="PANTHER" id="PTHR13438:SF2">
    <property type="entry name" value="AMINOACYL TRNA SYNTHASE COMPLEX-INTERACTING MULTIFUNCTIONAL PROTEIN 2"/>
    <property type="match status" value="1"/>
</dbReference>
<comment type="subcellular location">
    <subcellularLocation>
        <location evidence="1">Cytoplasm</location>
    </subcellularLocation>
</comment>
<dbReference type="Gene3D" id="1.20.1050.130">
    <property type="match status" value="1"/>
</dbReference>
<proteinExistence type="predicted"/>
<keyword evidence="6" id="KW-1185">Reference proteome</keyword>
<evidence type="ECO:0000313" key="6">
    <source>
        <dbReference type="Proteomes" id="UP001153292"/>
    </source>
</evidence>
<evidence type="ECO:0000256" key="1">
    <source>
        <dbReference type="ARBA" id="ARBA00004496"/>
    </source>
</evidence>
<dbReference type="Proteomes" id="UP001153292">
    <property type="component" value="Chromosome 6"/>
</dbReference>
<evidence type="ECO:0000313" key="5">
    <source>
        <dbReference type="EMBL" id="CAH0406515.1"/>
    </source>
</evidence>
<evidence type="ECO:0000256" key="3">
    <source>
        <dbReference type="ARBA" id="ARBA00022917"/>
    </source>
</evidence>
<dbReference type="Pfam" id="PF18569">
    <property type="entry name" value="Thioredoxin_16"/>
    <property type="match status" value="1"/>
</dbReference>
<evidence type="ECO:0000259" key="4">
    <source>
        <dbReference type="Pfam" id="PF18569"/>
    </source>
</evidence>
<protein>
    <recommendedName>
        <fullName evidence="4">AIMP2 thioredoxin-like domain-containing protein</fullName>
    </recommendedName>
</protein>
<keyword evidence="2" id="KW-0963">Cytoplasm</keyword>